<name>A0ABW8ARA3_9ACTN</name>
<comment type="caution">
    <text evidence="4">The sequence shown here is derived from an EMBL/GenBank/DDBJ whole genome shotgun (WGS) entry which is preliminary data.</text>
</comment>
<reference evidence="4 5" key="1">
    <citation type="submission" date="2024-10" db="EMBL/GenBank/DDBJ databases">
        <title>The Natural Products Discovery Center: Release of the First 8490 Sequenced Strains for Exploring Actinobacteria Biosynthetic Diversity.</title>
        <authorList>
            <person name="Kalkreuter E."/>
            <person name="Kautsar S.A."/>
            <person name="Yang D."/>
            <person name="Bader C.D."/>
            <person name="Teijaro C.N."/>
            <person name="Fluegel L."/>
            <person name="Davis C.M."/>
            <person name="Simpson J.R."/>
            <person name="Lauterbach L."/>
            <person name="Steele A.D."/>
            <person name="Gui C."/>
            <person name="Meng S."/>
            <person name="Li G."/>
            <person name="Viehrig K."/>
            <person name="Ye F."/>
            <person name="Su P."/>
            <person name="Kiefer A.F."/>
            <person name="Nichols A."/>
            <person name="Cepeda A.J."/>
            <person name="Yan W."/>
            <person name="Fan B."/>
            <person name="Jiang Y."/>
            <person name="Adhikari A."/>
            <person name="Zheng C.-J."/>
            <person name="Schuster L."/>
            <person name="Cowan T.M."/>
            <person name="Smanski M.J."/>
            <person name="Chevrette M.G."/>
            <person name="De Carvalho L.P.S."/>
            <person name="Shen B."/>
        </authorList>
    </citation>
    <scope>NUCLEOTIDE SEQUENCE [LARGE SCALE GENOMIC DNA]</scope>
    <source>
        <strain evidence="4 5">NPDC049639</strain>
    </source>
</reference>
<evidence type="ECO:0000256" key="2">
    <source>
        <dbReference type="SAM" id="SignalP"/>
    </source>
</evidence>
<accession>A0ABW8ARA3</accession>
<feature type="signal peptide" evidence="2">
    <location>
        <begin position="1"/>
        <end position="21"/>
    </location>
</feature>
<keyword evidence="2" id="KW-0732">Signal</keyword>
<proteinExistence type="predicted"/>
<evidence type="ECO:0000313" key="4">
    <source>
        <dbReference type="EMBL" id="MFI7588442.1"/>
    </source>
</evidence>
<dbReference type="Pfam" id="PF11350">
    <property type="entry name" value="DUF3152"/>
    <property type="match status" value="1"/>
</dbReference>
<feature type="chain" id="PRO_5045734519" evidence="2">
    <location>
        <begin position="22"/>
        <end position="245"/>
    </location>
</feature>
<protein>
    <submittedName>
        <fullName evidence="4">DUF3152 domain-containing protein</fullName>
    </submittedName>
</protein>
<sequence>MLCAGLGFAAALGACSSSSSGGSSAPPAVAAPSAGPTVSPTMSPTMSPTASPSLSAREKADRRAGLRSRTVVWQAKGTLRTVAGDTRPPKGSSGRLYRVRVEVERGLDVDGRAFADFVLDTLNDDRSWSHDGAKRFARTDGAYDVRVVLASPATSARLCRPLVTYGKLSCGSGTTAVLTMYRWVKGIPEYSKDLTGYRHYVVNHEVGHTLGHGHEYCAGKGKVAPVMMQQTKGLKGCRPSPWPYP</sequence>
<keyword evidence="5" id="KW-1185">Reference proteome</keyword>
<dbReference type="EMBL" id="JBITLV010000005">
    <property type="protein sequence ID" value="MFI7588442.1"/>
    <property type="molecule type" value="Genomic_DNA"/>
</dbReference>
<feature type="region of interest" description="Disordered" evidence="1">
    <location>
        <begin position="17"/>
        <end position="67"/>
    </location>
</feature>
<evidence type="ECO:0000259" key="3">
    <source>
        <dbReference type="Pfam" id="PF11350"/>
    </source>
</evidence>
<evidence type="ECO:0000256" key="1">
    <source>
        <dbReference type="SAM" id="MobiDB-lite"/>
    </source>
</evidence>
<gene>
    <name evidence="4" type="ORF">ACIB24_15335</name>
</gene>
<feature type="compositionally biased region" description="Low complexity" evidence="1">
    <location>
        <begin position="17"/>
        <end position="53"/>
    </location>
</feature>
<dbReference type="SUPFAM" id="SSF55486">
    <property type="entry name" value="Metalloproteases ('zincins'), catalytic domain"/>
    <property type="match status" value="1"/>
</dbReference>
<evidence type="ECO:0000313" key="5">
    <source>
        <dbReference type="Proteomes" id="UP001612915"/>
    </source>
</evidence>
<dbReference type="Proteomes" id="UP001612915">
    <property type="component" value="Unassembled WGS sequence"/>
</dbReference>
<feature type="domain" description="DUF3152" evidence="3">
    <location>
        <begin position="74"/>
        <end position="235"/>
    </location>
</feature>
<organism evidence="4 5">
    <name type="scientific">Spongisporangium articulatum</name>
    <dbReference type="NCBI Taxonomy" id="3362603"/>
    <lineage>
        <taxon>Bacteria</taxon>
        <taxon>Bacillati</taxon>
        <taxon>Actinomycetota</taxon>
        <taxon>Actinomycetes</taxon>
        <taxon>Kineosporiales</taxon>
        <taxon>Kineosporiaceae</taxon>
        <taxon>Spongisporangium</taxon>
    </lineage>
</organism>
<dbReference type="RefSeq" id="WP_398282091.1">
    <property type="nucleotide sequence ID" value="NZ_JBITLV010000005.1"/>
</dbReference>
<dbReference type="InterPro" id="IPR022603">
    <property type="entry name" value="DUF3152"/>
</dbReference>